<dbReference type="RefSeq" id="WP_125081074.1">
    <property type="nucleotide sequence ID" value="NZ_CP034248.1"/>
</dbReference>
<keyword evidence="1" id="KW-0175">Coiled coil</keyword>
<dbReference type="CDD" id="cd01026">
    <property type="entry name" value="TOPRIM_OLD"/>
    <property type="match status" value="1"/>
</dbReference>
<feature type="domain" description="Endonuclease GajA/Old nuclease/RecF-like AAA" evidence="2">
    <location>
        <begin position="1"/>
        <end position="339"/>
    </location>
</feature>
<reference evidence="4 5" key="1">
    <citation type="submission" date="2018-11" db="EMBL/GenBank/DDBJ databases">
        <title>Genome sequencing of Paenibacillus lentus DSM25539(T).</title>
        <authorList>
            <person name="Kook J.-K."/>
            <person name="Park S.-N."/>
            <person name="Lim Y.K."/>
        </authorList>
    </citation>
    <scope>NUCLEOTIDE SEQUENCE [LARGE SCALE GENOMIC DNA]</scope>
    <source>
        <strain evidence="4 5">DSM 25539</strain>
    </source>
</reference>
<evidence type="ECO:0000313" key="4">
    <source>
        <dbReference type="EMBL" id="AZK44938.1"/>
    </source>
</evidence>
<dbReference type="InterPro" id="IPR051396">
    <property type="entry name" value="Bact_Antivir_Def_Nuclease"/>
</dbReference>
<dbReference type="EMBL" id="CP034248">
    <property type="protein sequence ID" value="AZK44938.1"/>
    <property type="molecule type" value="Genomic_DNA"/>
</dbReference>
<dbReference type="OrthoDB" id="9801813at2"/>
<dbReference type="InterPro" id="IPR034139">
    <property type="entry name" value="TOPRIM_OLD"/>
</dbReference>
<dbReference type="KEGG" id="plen:EIM92_00965"/>
<dbReference type="SUPFAM" id="SSF52540">
    <property type="entry name" value="P-loop containing nucleoside triphosphate hydrolases"/>
    <property type="match status" value="1"/>
</dbReference>
<dbReference type="AlphaFoldDB" id="A0A3Q8S3E4"/>
<organism evidence="4 5">
    <name type="scientific">Paenibacillus lentus</name>
    <dbReference type="NCBI Taxonomy" id="1338368"/>
    <lineage>
        <taxon>Bacteria</taxon>
        <taxon>Bacillati</taxon>
        <taxon>Bacillota</taxon>
        <taxon>Bacilli</taxon>
        <taxon>Bacillales</taxon>
        <taxon>Paenibacillaceae</taxon>
        <taxon>Paenibacillus</taxon>
    </lineage>
</organism>
<feature type="coiled-coil region" evidence="1">
    <location>
        <begin position="153"/>
        <end position="204"/>
    </location>
</feature>
<keyword evidence="4" id="KW-0540">Nuclease</keyword>
<evidence type="ECO:0000259" key="2">
    <source>
        <dbReference type="Pfam" id="PF13175"/>
    </source>
</evidence>
<keyword evidence="5" id="KW-1185">Reference proteome</keyword>
<protein>
    <submittedName>
        <fullName evidence="4">ATP-dependent endonuclease</fullName>
    </submittedName>
</protein>
<dbReference type="PANTHER" id="PTHR43581">
    <property type="entry name" value="ATP/GTP PHOSPHATASE"/>
    <property type="match status" value="1"/>
</dbReference>
<sequence length="598" mass="67911">MKLSKFTIRNYKGIKELTVNVENISIIIGPNNCCKSTVLQALKQFGSSDKKLDIKYYNNHDTSNPISFHATFIDISEEEAAMHGLRASMHEATESFIVRAVYNFGEDVKRLSKTVGEPTHDLDDEGWLGKMGGGNNASHFVNIFPEVIYIPAVKNASDEIKATSDNIKTLTTLYKEVIHSLEEYTEAETKTKALQDKINQHDNEKINYFESEIQSFLTDVTSTKVNFKVNVQPLAEFVSTSVNPLFNYNGIETELDFQGNGVQRTFIVSILKGFRKYKSKYATETKEQALFRRQLIIAIEEPELYLHPQIARIFKDTLYSLADDNYFQVIATSHSPNFIDLSKPNRTLAKVSLNSDKIVCIHQVDSDIYGLPDDEKSRFQALLKFNPHVNEAFFADQVILVEGDTEVVTLRLIGEKLAQEGYLDLDVFNRTTVVNCSGKPTMYVVMNVLNNFGVKYTVIHDFDITEVNAKGDRRSPAALKAVLTINHKLEYLAGLRNNGRFVFQHTFEAEMPHDYEKGSSKSFSAYEYINPKSIGELPLGLIDIIKSAFGLALSTPLDHSNNTLLPRYERASWTELNQAISEWEEPKVEEFVRCYWIE</sequence>
<dbReference type="InterPro" id="IPR041685">
    <property type="entry name" value="AAA_GajA/Old/RecF-like"/>
</dbReference>
<name>A0A3Q8S3E4_9BACL</name>
<dbReference type="Proteomes" id="UP000273145">
    <property type="component" value="Chromosome"/>
</dbReference>
<dbReference type="InterPro" id="IPR027417">
    <property type="entry name" value="P-loop_NTPase"/>
</dbReference>
<keyword evidence="4" id="KW-0255">Endonuclease</keyword>
<dbReference type="GO" id="GO:0004519">
    <property type="term" value="F:endonuclease activity"/>
    <property type="evidence" value="ECO:0007669"/>
    <property type="project" value="UniProtKB-KW"/>
</dbReference>
<evidence type="ECO:0000256" key="1">
    <source>
        <dbReference type="SAM" id="Coils"/>
    </source>
</evidence>
<evidence type="ECO:0000313" key="5">
    <source>
        <dbReference type="Proteomes" id="UP000273145"/>
    </source>
</evidence>
<keyword evidence="4" id="KW-0378">Hydrolase</keyword>
<dbReference type="Pfam" id="PF20469">
    <property type="entry name" value="OLD-like_TOPRIM"/>
    <property type="match status" value="1"/>
</dbReference>
<accession>A0A3Q8S3E4</accession>
<dbReference type="PANTHER" id="PTHR43581:SF4">
    <property type="entry name" value="ATP_GTP PHOSPHATASE"/>
    <property type="match status" value="1"/>
</dbReference>
<feature type="domain" description="OLD protein-like TOPRIM" evidence="3">
    <location>
        <begin position="393"/>
        <end position="463"/>
    </location>
</feature>
<proteinExistence type="predicted"/>
<dbReference type="Gene3D" id="3.40.50.300">
    <property type="entry name" value="P-loop containing nucleotide triphosphate hydrolases"/>
    <property type="match status" value="1"/>
</dbReference>
<evidence type="ECO:0000259" key="3">
    <source>
        <dbReference type="Pfam" id="PF20469"/>
    </source>
</evidence>
<gene>
    <name evidence="4" type="ORF">EIM92_00965</name>
</gene>
<dbReference type="Pfam" id="PF13175">
    <property type="entry name" value="AAA_15"/>
    <property type="match status" value="1"/>
</dbReference>